<comment type="caution">
    <text evidence="1">The sequence shown here is derived from an EMBL/GenBank/DDBJ whole genome shotgun (WGS) entry which is preliminary data.</text>
</comment>
<organism evidence="1 2">
    <name type="scientific">Ensete ventricosum</name>
    <name type="common">Abyssinian banana</name>
    <name type="synonym">Musa ensete</name>
    <dbReference type="NCBI Taxonomy" id="4639"/>
    <lineage>
        <taxon>Eukaryota</taxon>
        <taxon>Viridiplantae</taxon>
        <taxon>Streptophyta</taxon>
        <taxon>Embryophyta</taxon>
        <taxon>Tracheophyta</taxon>
        <taxon>Spermatophyta</taxon>
        <taxon>Magnoliopsida</taxon>
        <taxon>Liliopsida</taxon>
        <taxon>Zingiberales</taxon>
        <taxon>Musaceae</taxon>
        <taxon>Ensete</taxon>
    </lineage>
</organism>
<dbReference type="EMBL" id="AMZH03005841">
    <property type="protein sequence ID" value="RRT65352.1"/>
    <property type="molecule type" value="Genomic_DNA"/>
</dbReference>
<name>A0A426ZMW9_ENSVE</name>
<sequence>MTTTTTTTSCSLDHRPAAASIQKIHRCRSRWKRSSVTVHSSAVTSGERGHMKNPQDLYILIWNRMILIGRACTRSSCIPTPRLTNGLSVVYLHTVKSSI</sequence>
<dbReference type="AlphaFoldDB" id="A0A426ZMW9"/>
<evidence type="ECO:0000313" key="2">
    <source>
        <dbReference type="Proteomes" id="UP000287651"/>
    </source>
</evidence>
<reference evidence="1 2" key="1">
    <citation type="journal article" date="2014" name="Agronomy (Basel)">
        <title>A Draft Genome Sequence for Ensete ventricosum, the Drought-Tolerant Tree Against Hunger.</title>
        <authorList>
            <person name="Harrison J."/>
            <person name="Moore K.A."/>
            <person name="Paszkiewicz K."/>
            <person name="Jones T."/>
            <person name="Grant M."/>
            <person name="Ambacheew D."/>
            <person name="Muzemil S."/>
            <person name="Studholme D.J."/>
        </authorList>
    </citation>
    <scope>NUCLEOTIDE SEQUENCE [LARGE SCALE GENOMIC DNA]</scope>
</reference>
<evidence type="ECO:0000313" key="1">
    <source>
        <dbReference type="EMBL" id="RRT65352.1"/>
    </source>
</evidence>
<accession>A0A426ZMW9</accession>
<protein>
    <submittedName>
        <fullName evidence="1">Uncharacterized protein</fullName>
    </submittedName>
</protein>
<proteinExistence type="predicted"/>
<dbReference type="Proteomes" id="UP000287651">
    <property type="component" value="Unassembled WGS sequence"/>
</dbReference>
<gene>
    <name evidence="1" type="ORF">B296_00025058</name>
</gene>